<keyword evidence="2" id="KW-1185">Reference proteome</keyword>
<sequence>MACSKTPVTREEVGVEVLRGNRGRGGRRPPTASYWKEKEKENVDGKGKAKIDGNRARNLQLHDEGSNIDTQRRKDLVVSLFPFFFHFLVSKQFLPLSFPTLCDIPLYGPDLLYASFTLPLRLIHPASECFVTNTNLFSRPII</sequence>
<name>A0AAP0NY23_9MAGN</name>
<dbReference type="AlphaFoldDB" id="A0AAP0NY23"/>
<dbReference type="EMBL" id="JBBNAF010000008">
    <property type="protein sequence ID" value="KAK9121900.1"/>
    <property type="molecule type" value="Genomic_DNA"/>
</dbReference>
<comment type="caution">
    <text evidence="1">The sequence shown here is derived from an EMBL/GenBank/DDBJ whole genome shotgun (WGS) entry which is preliminary data.</text>
</comment>
<reference evidence="1 2" key="1">
    <citation type="submission" date="2024-01" db="EMBL/GenBank/DDBJ databases">
        <title>Genome assemblies of Stephania.</title>
        <authorList>
            <person name="Yang L."/>
        </authorList>
    </citation>
    <scope>NUCLEOTIDE SEQUENCE [LARGE SCALE GENOMIC DNA]</scope>
    <source>
        <strain evidence="1">YNDBR</strain>
        <tissue evidence="1">Leaf</tissue>
    </source>
</reference>
<evidence type="ECO:0000313" key="2">
    <source>
        <dbReference type="Proteomes" id="UP001420932"/>
    </source>
</evidence>
<evidence type="ECO:0000313" key="1">
    <source>
        <dbReference type="EMBL" id="KAK9121900.1"/>
    </source>
</evidence>
<proteinExistence type="predicted"/>
<protein>
    <submittedName>
        <fullName evidence="1">Uncharacterized protein</fullName>
    </submittedName>
</protein>
<gene>
    <name evidence="1" type="ORF">Syun_019517</name>
</gene>
<organism evidence="1 2">
    <name type="scientific">Stephania yunnanensis</name>
    <dbReference type="NCBI Taxonomy" id="152371"/>
    <lineage>
        <taxon>Eukaryota</taxon>
        <taxon>Viridiplantae</taxon>
        <taxon>Streptophyta</taxon>
        <taxon>Embryophyta</taxon>
        <taxon>Tracheophyta</taxon>
        <taxon>Spermatophyta</taxon>
        <taxon>Magnoliopsida</taxon>
        <taxon>Ranunculales</taxon>
        <taxon>Menispermaceae</taxon>
        <taxon>Menispermoideae</taxon>
        <taxon>Cissampelideae</taxon>
        <taxon>Stephania</taxon>
    </lineage>
</organism>
<accession>A0AAP0NY23</accession>
<dbReference type="Proteomes" id="UP001420932">
    <property type="component" value="Unassembled WGS sequence"/>
</dbReference>